<evidence type="ECO:0000259" key="3">
    <source>
        <dbReference type="PROSITE" id="PS50177"/>
    </source>
</evidence>
<accession>A0A5C7HM42</accession>
<protein>
    <recommendedName>
        <fullName evidence="3">NTF2 domain-containing protein</fullName>
    </recommendedName>
</protein>
<dbReference type="PROSITE" id="PS50177">
    <property type="entry name" value="NTF2_DOMAIN"/>
    <property type="match status" value="1"/>
</dbReference>
<dbReference type="InterPro" id="IPR039539">
    <property type="entry name" value="Ras_GTPase_bind_prot"/>
</dbReference>
<dbReference type="Proteomes" id="UP000323000">
    <property type="component" value="Chromosome 7"/>
</dbReference>
<dbReference type="OrthoDB" id="339151at2759"/>
<comment type="caution">
    <text evidence="4">The sequence shown here is derived from an EMBL/GenBank/DDBJ whole genome shotgun (WGS) entry which is preliminary data.</text>
</comment>
<evidence type="ECO:0000313" key="4">
    <source>
        <dbReference type="EMBL" id="TXG57928.1"/>
    </source>
</evidence>
<reference evidence="5" key="1">
    <citation type="journal article" date="2019" name="Gigascience">
        <title>De novo genome assembly of the endangered Acer yangbiense, a plant species with extremely small populations endemic to Yunnan Province, China.</title>
        <authorList>
            <person name="Yang J."/>
            <person name="Wariss H.M."/>
            <person name="Tao L."/>
            <person name="Zhang R."/>
            <person name="Yun Q."/>
            <person name="Hollingsworth P."/>
            <person name="Dao Z."/>
            <person name="Luo G."/>
            <person name="Guo H."/>
            <person name="Ma Y."/>
            <person name="Sun W."/>
        </authorList>
    </citation>
    <scope>NUCLEOTIDE SEQUENCE [LARGE SCALE GENOMIC DNA]</scope>
    <source>
        <strain evidence="5">cv. Malutang</strain>
    </source>
</reference>
<dbReference type="EMBL" id="VAHF01000007">
    <property type="protein sequence ID" value="TXG57928.1"/>
    <property type="molecule type" value="Genomic_DNA"/>
</dbReference>
<dbReference type="InterPro" id="IPR032710">
    <property type="entry name" value="NTF2-like_dom_sf"/>
</dbReference>
<evidence type="ECO:0000313" key="5">
    <source>
        <dbReference type="Proteomes" id="UP000323000"/>
    </source>
</evidence>
<dbReference type="SUPFAM" id="SSF54427">
    <property type="entry name" value="NTF2-like"/>
    <property type="match status" value="1"/>
</dbReference>
<sequence>MALQAASPPGAQVVGNAFVKQYYHILHNSPKLVYKFYPDSSVLSQPDSNGVMTLVTTMEAEIKTAYAQNSHKEGVTMYVEDSEVLDKYPVNIVDNSHVVPSFSDPGMALLYRESARVPDPPAADHTTSHVKEDQNISEEVYEPSEHEIRFLDEKEVLESQSHEVEKDVSAMVELVPSSAQEDAPKKSYASIVKVTKGSSGPNKIYVPTNTAKVTCKKTENQSLKSTTDASHSETSAPVSTNITESSNAHDEGTYSHVFLCGW</sequence>
<organism evidence="4 5">
    <name type="scientific">Acer yangbiense</name>
    <dbReference type="NCBI Taxonomy" id="1000413"/>
    <lineage>
        <taxon>Eukaryota</taxon>
        <taxon>Viridiplantae</taxon>
        <taxon>Streptophyta</taxon>
        <taxon>Embryophyta</taxon>
        <taxon>Tracheophyta</taxon>
        <taxon>Spermatophyta</taxon>
        <taxon>Magnoliopsida</taxon>
        <taxon>eudicotyledons</taxon>
        <taxon>Gunneridae</taxon>
        <taxon>Pentapetalae</taxon>
        <taxon>rosids</taxon>
        <taxon>malvids</taxon>
        <taxon>Sapindales</taxon>
        <taxon>Sapindaceae</taxon>
        <taxon>Hippocastanoideae</taxon>
        <taxon>Acereae</taxon>
        <taxon>Acer</taxon>
    </lineage>
</organism>
<dbReference type="AlphaFoldDB" id="A0A5C7HM42"/>
<feature type="domain" description="NTF2" evidence="3">
    <location>
        <begin position="14"/>
        <end position="62"/>
    </location>
</feature>
<evidence type="ECO:0000256" key="2">
    <source>
        <dbReference type="SAM" id="MobiDB-lite"/>
    </source>
</evidence>
<evidence type="ECO:0000256" key="1">
    <source>
        <dbReference type="ARBA" id="ARBA00022884"/>
    </source>
</evidence>
<dbReference type="PANTHER" id="PTHR10693:SF52">
    <property type="entry name" value="RAS GTPASE-ACTIVATING BINDING-LIKE PROTEIN"/>
    <property type="match status" value="1"/>
</dbReference>
<keyword evidence="5" id="KW-1185">Reference proteome</keyword>
<dbReference type="Pfam" id="PF02136">
    <property type="entry name" value="NTF2"/>
    <property type="match status" value="1"/>
</dbReference>
<dbReference type="InterPro" id="IPR018222">
    <property type="entry name" value="Nuclear_transport_factor_2_euk"/>
</dbReference>
<dbReference type="GO" id="GO:0003729">
    <property type="term" value="F:mRNA binding"/>
    <property type="evidence" value="ECO:0007669"/>
    <property type="project" value="TreeGrafter"/>
</dbReference>
<name>A0A5C7HM42_9ROSI</name>
<dbReference type="GO" id="GO:1990904">
    <property type="term" value="C:ribonucleoprotein complex"/>
    <property type="evidence" value="ECO:0007669"/>
    <property type="project" value="TreeGrafter"/>
</dbReference>
<dbReference type="Gene3D" id="3.10.450.50">
    <property type="match status" value="1"/>
</dbReference>
<gene>
    <name evidence="4" type="ORF">EZV62_015757</name>
</gene>
<dbReference type="InterPro" id="IPR002075">
    <property type="entry name" value="NTF2_dom"/>
</dbReference>
<feature type="compositionally biased region" description="Polar residues" evidence="2">
    <location>
        <begin position="220"/>
        <end position="246"/>
    </location>
</feature>
<feature type="region of interest" description="Disordered" evidence="2">
    <location>
        <begin position="218"/>
        <end position="248"/>
    </location>
</feature>
<proteinExistence type="predicted"/>
<feature type="region of interest" description="Disordered" evidence="2">
    <location>
        <begin position="117"/>
        <end position="143"/>
    </location>
</feature>
<dbReference type="GO" id="GO:0005829">
    <property type="term" value="C:cytosol"/>
    <property type="evidence" value="ECO:0007669"/>
    <property type="project" value="TreeGrafter"/>
</dbReference>
<dbReference type="PANTHER" id="PTHR10693">
    <property type="entry name" value="RAS GTPASE-ACTIVATING PROTEIN-BINDING PROTEIN"/>
    <property type="match status" value="1"/>
</dbReference>
<keyword evidence="1" id="KW-0694">RNA-binding</keyword>